<dbReference type="InterPro" id="IPR016181">
    <property type="entry name" value="Acyl_CoA_acyltransferase"/>
</dbReference>
<dbReference type="InterPro" id="IPR050832">
    <property type="entry name" value="Bact_Acetyltransf"/>
</dbReference>
<evidence type="ECO:0000256" key="1">
    <source>
        <dbReference type="ARBA" id="ARBA00022679"/>
    </source>
</evidence>
<keyword evidence="5" id="KW-1185">Reference proteome</keyword>
<evidence type="ECO:0000313" key="5">
    <source>
        <dbReference type="Proteomes" id="UP000277007"/>
    </source>
</evidence>
<dbReference type="EMBL" id="RXMA01000011">
    <property type="protein sequence ID" value="RTR19515.1"/>
    <property type="molecule type" value="Genomic_DNA"/>
</dbReference>
<organism evidence="4 5">
    <name type="scientific">Azospirillum griseum</name>
    <dbReference type="NCBI Taxonomy" id="2496639"/>
    <lineage>
        <taxon>Bacteria</taxon>
        <taxon>Pseudomonadati</taxon>
        <taxon>Pseudomonadota</taxon>
        <taxon>Alphaproteobacteria</taxon>
        <taxon>Rhodospirillales</taxon>
        <taxon>Azospirillaceae</taxon>
        <taxon>Azospirillum</taxon>
    </lineage>
</organism>
<sequence length="169" mass="18399">MPLAVRPTVAADAEAVSDLLRVCYTTLMEPGYPPGALDRVLPLMMRANPALLRSGRYYVVETADGTPVGCGGWSLERPDAPNDPVDPTLGHIRHFGTHPDWLRRGVGAALIERCVVDARAAGVQRFECYASLVAGEFYQSQGFRPLGPLDVRIANGMVIPSLLMIRDRL</sequence>
<dbReference type="InterPro" id="IPR000182">
    <property type="entry name" value="GNAT_dom"/>
</dbReference>
<dbReference type="PROSITE" id="PS51186">
    <property type="entry name" value="GNAT"/>
    <property type="match status" value="1"/>
</dbReference>
<protein>
    <submittedName>
        <fullName evidence="4">GNAT family N-acetyltransferase</fullName>
    </submittedName>
</protein>
<keyword evidence="1 4" id="KW-0808">Transferase</keyword>
<feature type="domain" description="N-acetyltransferase" evidence="3">
    <location>
        <begin position="3"/>
        <end position="169"/>
    </location>
</feature>
<dbReference type="RefSeq" id="WP_126616169.1">
    <property type="nucleotide sequence ID" value="NZ_JBHUCY010000049.1"/>
</dbReference>
<dbReference type="PANTHER" id="PTHR43877">
    <property type="entry name" value="AMINOALKYLPHOSPHONATE N-ACETYLTRANSFERASE-RELATED-RELATED"/>
    <property type="match status" value="1"/>
</dbReference>
<dbReference type="Pfam" id="PF00583">
    <property type="entry name" value="Acetyltransf_1"/>
    <property type="match status" value="1"/>
</dbReference>
<keyword evidence="2" id="KW-0012">Acyltransferase</keyword>
<dbReference type="Gene3D" id="3.40.630.30">
    <property type="match status" value="1"/>
</dbReference>
<gene>
    <name evidence="4" type="ORF">EJ903_13570</name>
</gene>
<dbReference type="Proteomes" id="UP000277007">
    <property type="component" value="Unassembled WGS sequence"/>
</dbReference>
<proteinExistence type="predicted"/>
<dbReference type="SUPFAM" id="SSF55729">
    <property type="entry name" value="Acyl-CoA N-acyltransferases (Nat)"/>
    <property type="match status" value="1"/>
</dbReference>
<dbReference type="CDD" id="cd04301">
    <property type="entry name" value="NAT_SF"/>
    <property type="match status" value="1"/>
</dbReference>
<dbReference type="OrthoDB" id="118465at2"/>
<evidence type="ECO:0000256" key="2">
    <source>
        <dbReference type="ARBA" id="ARBA00023315"/>
    </source>
</evidence>
<evidence type="ECO:0000313" key="4">
    <source>
        <dbReference type="EMBL" id="RTR19515.1"/>
    </source>
</evidence>
<evidence type="ECO:0000259" key="3">
    <source>
        <dbReference type="PROSITE" id="PS51186"/>
    </source>
</evidence>
<dbReference type="GO" id="GO:0016747">
    <property type="term" value="F:acyltransferase activity, transferring groups other than amino-acyl groups"/>
    <property type="evidence" value="ECO:0007669"/>
    <property type="project" value="InterPro"/>
</dbReference>
<name>A0A3S0K4H5_9PROT</name>
<accession>A0A3S0K4H5</accession>
<reference evidence="4 5" key="1">
    <citation type="submission" date="2018-12" db="EMBL/GenBank/DDBJ databases">
        <authorList>
            <person name="Yang Y."/>
        </authorList>
    </citation>
    <scope>NUCLEOTIDE SEQUENCE [LARGE SCALE GENOMIC DNA]</scope>
    <source>
        <strain evidence="4 5">L-25-5w-1</strain>
    </source>
</reference>
<comment type="caution">
    <text evidence="4">The sequence shown here is derived from an EMBL/GenBank/DDBJ whole genome shotgun (WGS) entry which is preliminary data.</text>
</comment>
<dbReference type="AlphaFoldDB" id="A0A3S0K4H5"/>